<evidence type="ECO:0000256" key="3">
    <source>
        <dbReference type="SAM" id="MobiDB-lite"/>
    </source>
</evidence>
<dbReference type="SUPFAM" id="SSF52129">
    <property type="entry name" value="Caspase-like"/>
    <property type="match status" value="1"/>
</dbReference>
<keyword evidence="1" id="KW-0053">Apoptosis</keyword>
<protein>
    <recommendedName>
        <fullName evidence="6">Peptidase C14 caspase domain-containing protein</fullName>
    </recommendedName>
</protein>
<dbReference type="Gene3D" id="3.40.50.1460">
    <property type="match status" value="1"/>
</dbReference>
<proteinExistence type="predicted"/>
<gene>
    <name evidence="7" type="ORF">RDB_LOCUS77161</name>
</gene>
<organism evidence="7 8">
    <name type="scientific">Rhizoctonia solani</name>
    <dbReference type="NCBI Taxonomy" id="456999"/>
    <lineage>
        <taxon>Eukaryota</taxon>
        <taxon>Fungi</taxon>
        <taxon>Dikarya</taxon>
        <taxon>Basidiomycota</taxon>
        <taxon>Agaricomycotina</taxon>
        <taxon>Agaricomycetes</taxon>
        <taxon>Cantharellales</taxon>
        <taxon>Ceratobasidiaceae</taxon>
        <taxon>Rhizoctonia</taxon>
    </lineage>
</organism>
<accession>A0A8H3E4W6</accession>
<evidence type="ECO:0000256" key="4">
    <source>
        <dbReference type="SAM" id="Phobius"/>
    </source>
</evidence>
<feature type="region of interest" description="Disordered" evidence="3">
    <location>
        <begin position="104"/>
        <end position="127"/>
    </location>
</feature>
<name>A0A8H3E4W6_9AGAM</name>
<evidence type="ECO:0000256" key="1">
    <source>
        <dbReference type="ARBA" id="ARBA00022703"/>
    </source>
</evidence>
<dbReference type="GO" id="GO:0006508">
    <property type="term" value="P:proteolysis"/>
    <property type="evidence" value="ECO:0007669"/>
    <property type="project" value="InterPro"/>
</dbReference>
<dbReference type="Proteomes" id="UP000663827">
    <property type="component" value="Unassembled WGS sequence"/>
</dbReference>
<reference evidence="7" key="1">
    <citation type="submission" date="2021-01" db="EMBL/GenBank/DDBJ databases">
        <authorList>
            <person name="Kaushik A."/>
        </authorList>
    </citation>
    <scope>NUCLEOTIDE SEQUENCE</scope>
    <source>
        <strain evidence="7">AG5</strain>
    </source>
</reference>
<feature type="signal peptide" evidence="5">
    <location>
        <begin position="1"/>
        <end position="26"/>
    </location>
</feature>
<dbReference type="GO" id="GO:0004197">
    <property type="term" value="F:cysteine-type endopeptidase activity"/>
    <property type="evidence" value="ECO:0007669"/>
    <property type="project" value="InterPro"/>
</dbReference>
<feature type="domain" description="Peptidase C14 caspase" evidence="6">
    <location>
        <begin position="263"/>
        <end position="420"/>
    </location>
</feature>
<dbReference type="GO" id="GO:0006915">
    <property type="term" value="P:apoptotic process"/>
    <property type="evidence" value="ECO:0007669"/>
    <property type="project" value="UniProtKB-KW"/>
</dbReference>
<keyword evidence="4" id="KW-0812">Transmembrane</keyword>
<keyword evidence="2" id="KW-0788">Thiol protease</keyword>
<feature type="transmembrane region" description="Helical" evidence="4">
    <location>
        <begin position="58"/>
        <end position="79"/>
    </location>
</feature>
<feature type="region of interest" description="Disordered" evidence="3">
    <location>
        <begin position="155"/>
        <end position="186"/>
    </location>
</feature>
<dbReference type="InterPro" id="IPR029030">
    <property type="entry name" value="Caspase-like_dom_sf"/>
</dbReference>
<comment type="caution">
    <text evidence="7">The sequence shown here is derived from an EMBL/GenBank/DDBJ whole genome shotgun (WGS) entry which is preliminary data.</text>
</comment>
<dbReference type="Pfam" id="PF00656">
    <property type="entry name" value="Peptidase_C14"/>
    <property type="match status" value="1"/>
</dbReference>
<feature type="chain" id="PRO_5033989716" description="Peptidase C14 caspase domain-containing protein" evidence="5">
    <location>
        <begin position="27"/>
        <end position="587"/>
    </location>
</feature>
<evidence type="ECO:0000256" key="5">
    <source>
        <dbReference type="SAM" id="SignalP"/>
    </source>
</evidence>
<dbReference type="InterPro" id="IPR011600">
    <property type="entry name" value="Pept_C14_caspase"/>
</dbReference>
<dbReference type="EMBL" id="CAJNJQ010001556">
    <property type="protein sequence ID" value="CAE7143345.1"/>
    <property type="molecule type" value="Genomic_DNA"/>
</dbReference>
<keyword evidence="4" id="KW-1133">Transmembrane helix</keyword>
<dbReference type="AlphaFoldDB" id="A0A8H3E4W6"/>
<keyword evidence="5" id="KW-0732">Signal</keyword>
<evidence type="ECO:0000313" key="7">
    <source>
        <dbReference type="EMBL" id="CAE7143345.1"/>
    </source>
</evidence>
<evidence type="ECO:0000313" key="8">
    <source>
        <dbReference type="Proteomes" id="UP000663827"/>
    </source>
</evidence>
<keyword evidence="2" id="KW-0378">Hydrolase</keyword>
<keyword evidence="2" id="KW-0645">Protease</keyword>
<evidence type="ECO:0000256" key="2">
    <source>
        <dbReference type="ARBA" id="ARBA00022807"/>
    </source>
</evidence>
<sequence>MGLVSTISVVSFSLLVLCTPFALVVSKHPKNTNELASRDHIHASAASNAGQLTSLEVIALYVTLVFAVAFVIAGFRLCIPANVESPQTLSLVTEVHDCSATQIKDSQTYTAERPPRGPRGPSKPTVQTQYIPTYGEKVHLSPTEERICPILDVSTGGSVSKSRGRIDPVVQPKTTDQQPKDSGPDDRLRVVVARPLPRKKSYTRRIHTAPCLSTSDFVFRPPEPVNVLLGSLRGFQLRPVAPSQNTTIHVLAIGLSWNHIKDRALRGPTHDIGWLKKLCADQRQVQFKSLLDEEASFSRIRRSVAHMYMNAQPGDYVVLYFTGHGDGKNAFELYDSPWSLDEVILNDWIVKLRQKLSKHVPVYIIFDFCRESLAKSNAQLDKDVTVIWSCPPGQKSSDVRLSDDLPYSCFLLALLFSIYDSSKYQVSSAVQLYFARRMMELLNFIWGIKCYKPGPLRRKRWCRHLRSCKLCRVEKRGDQDGGEWPDLRLFEALDNMYLGKLPDFETVVRYASTRFPLPIRKAHQLLRANQWFMYFNPSLISTDKGSSTLKTKFLLRDVNIESESALQARGTTLPLGALSTATTTSKK</sequence>
<keyword evidence="4" id="KW-0472">Membrane</keyword>
<evidence type="ECO:0000259" key="6">
    <source>
        <dbReference type="Pfam" id="PF00656"/>
    </source>
</evidence>